<dbReference type="Pfam" id="PF00462">
    <property type="entry name" value="Glutaredoxin"/>
    <property type="match status" value="1"/>
</dbReference>
<evidence type="ECO:0000313" key="6">
    <source>
        <dbReference type="EMBL" id="CAL5224467.1"/>
    </source>
</evidence>
<dbReference type="Proteomes" id="UP001497392">
    <property type="component" value="Unassembled WGS sequence"/>
</dbReference>
<keyword evidence="7" id="KW-1185">Reference proteome</keyword>
<dbReference type="PROSITE" id="PS51354">
    <property type="entry name" value="GLUTAREDOXIN_2"/>
    <property type="match status" value="1"/>
</dbReference>
<dbReference type="Gene3D" id="3.40.30.10">
    <property type="entry name" value="Glutaredoxin"/>
    <property type="match status" value="1"/>
</dbReference>
<keyword evidence="2" id="KW-0479">Metal-binding</keyword>
<dbReference type="SUPFAM" id="SSF52833">
    <property type="entry name" value="Thioredoxin-like"/>
    <property type="match status" value="1"/>
</dbReference>
<evidence type="ECO:0000256" key="2">
    <source>
        <dbReference type="ARBA" id="ARBA00022723"/>
    </source>
</evidence>
<dbReference type="InterPro" id="IPR033658">
    <property type="entry name" value="GRX_PICOT-like"/>
</dbReference>
<organism evidence="6 7">
    <name type="scientific">Coccomyxa viridis</name>
    <dbReference type="NCBI Taxonomy" id="1274662"/>
    <lineage>
        <taxon>Eukaryota</taxon>
        <taxon>Viridiplantae</taxon>
        <taxon>Chlorophyta</taxon>
        <taxon>core chlorophytes</taxon>
        <taxon>Trebouxiophyceae</taxon>
        <taxon>Trebouxiophyceae incertae sedis</taxon>
        <taxon>Coccomyxaceae</taxon>
        <taxon>Coccomyxa</taxon>
    </lineage>
</organism>
<dbReference type="InterPro" id="IPR004480">
    <property type="entry name" value="Monothiol_GRX-rel"/>
</dbReference>
<comment type="similarity">
    <text evidence="1">Belongs to the glutaredoxin family. CGFS subfamily.</text>
</comment>
<dbReference type="PANTHER" id="PTHR10293:SF45">
    <property type="entry name" value="BIFUNCTIONAL MONOTHIOL GLUTAREDOXIN-S16, CHLOROPLASTIC"/>
    <property type="match status" value="1"/>
</dbReference>
<keyword evidence="4" id="KW-0411">Iron-sulfur</keyword>
<feature type="domain" description="Glutaredoxin" evidence="5">
    <location>
        <begin position="116"/>
        <end position="183"/>
    </location>
</feature>
<dbReference type="InterPro" id="IPR036249">
    <property type="entry name" value="Thioredoxin-like_sf"/>
</dbReference>
<dbReference type="EMBL" id="CAXHTA020000010">
    <property type="protein sequence ID" value="CAL5224467.1"/>
    <property type="molecule type" value="Genomic_DNA"/>
</dbReference>
<dbReference type="NCBIfam" id="TIGR00365">
    <property type="entry name" value="Grx4 family monothiol glutaredoxin"/>
    <property type="match status" value="1"/>
</dbReference>
<accession>A0ABP1G219</accession>
<gene>
    <name evidence="6" type="primary">g7159</name>
    <name evidence="6" type="ORF">VP750_LOCUS6126</name>
</gene>
<dbReference type="InterPro" id="IPR002109">
    <property type="entry name" value="Glutaredoxin"/>
</dbReference>
<comment type="caution">
    <text evidence="6">The sequence shown here is derived from an EMBL/GenBank/DDBJ whole genome shotgun (WGS) entry which is preliminary data.</text>
</comment>
<evidence type="ECO:0000259" key="5">
    <source>
        <dbReference type="Pfam" id="PF00462"/>
    </source>
</evidence>
<reference evidence="6 7" key="1">
    <citation type="submission" date="2024-06" db="EMBL/GenBank/DDBJ databases">
        <authorList>
            <person name="Kraege A."/>
            <person name="Thomma B."/>
        </authorList>
    </citation>
    <scope>NUCLEOTIDE SEQUENCE [LARGE SCALE GENOMIC DNA]</scope>
</reference>
<dbReference type="CDD" id="cd03028">
    <property type="entry name" value="GRX_PICOT_like"/>
    <property type="match status" value="1"/>
</dbReference>
<keyword evidence="3" id="KW-0408">Iron</keyword>
<protein>
    <submittedName>
        <fullName evidence="6">G7159 protein</fullName>
    </submittedName>
</protein>
<name>A0ABP1G219_9CHLO</name>
<evidence type="ECO:0000256" key="3">
    <source>
        <dbReference type="ARBA" id="ARBA00023004"/>
    </source>
</evidence>
<sequence length="205" mass="22684">MLVGIRQLQYIGLSRKIAISIATHQQDLPDLTHSAKYEETPGASKEAMVAKWQEWLQAAVNETGAVPPGNAKGNTTWSIRRSAPKPELKLTPGKGLQDLTCSVEDLLDQVVKTNKVVAFVKGTRTQPQCGFSYKVLSILNDSKVPFEVVNVLDEVYNPNLREAIKTYSQWPTIPQLYIKGEFVGGADIIEEMNTKGELKELLSSQ</sequence>
<proteinExistence type="inferred from homology"/>
<evidence type="ECO:0000256" key="4">
    <source>
        <dbReference type="ARBA" id="ARBA00023014"/>
    </source>
</evidence>
<evidence type="ECO:0000256" key="1">
    <source>
        <dbReference type="ARBA" id="ARBA00008983"/>
    </source>
</evidence>
<dbReference type="PANTHER" id="PTHR10293">
    <property type="entry name" value="GLUTAREDOXIN FAMILY MEMBER"/>
    <property type="match status" value="1"/>
</dbReference>
<evidence type="ECO:0000313" key="7">
    <source>
        <dbReference type="Proteomes" id="UP001497392"/>
    </source>
</evidence>